<sequence>MVVIVHKKTEDDQFMIECTCSTINGDITTQIVRLSNGRFRLSRLADEMEKMVELNSSNKEDEDDDKRIREDEGGYSTLNLNDHQKSLLDRAINDVRLFLSKKQVDQKISLTEETIEQQVSSIRTVLTIMNPAGFSTDHILSKVMRNDASDLEGRKEVYDERTATLWWSNKELLRDQKIGDFIGRNEKTKIMVKLAKSGSSGPPARDNTETQQQKEMLAYYYKKQQEHQKMETDSDDSYLNSAWADPKQLKTAFNGLSNINWKAR</sequence>
<dbReference type="EMBL" id="MDYQ01000162">
    <property type="protein sequence ID" value="PRP80082.1"/>
    <property type="molecule type" value="Genomic_DNA"/>
</dbReference>
<dbReference type="PANTHER" id="PTHR13238:SF0">
    <property type="entry name" value="CILIA- AND FLAGELLA-ASSOCIATED PROTEIN 298"/>
    <property type="match status" value="1"/>
</dbReference>
<comment type="similarity">
    <text evidence="1">Belongs to the CFAP298 family.</text>
</comment>
<accession>A0A2P6N804</accession>
<keyword evidence="4" id="KW-1185">Reference proteome</keyword>
<dbReference type="AlphaFoldDB" id="A0A2P6N804"/>
<protein>
    <submittedName>
        <fullName evidence="3">Uncharacterized protein</fullName>
    </submittedName>
</protein>
<dbReference type="STRING" id="1890364.A0A2P6N804"/>
<feature type="region of interest" description="Disordered" evidence="2">
    <location>
        <begin position="54"/>
        <end position="75"/>
    </location>
</feature>
<gene>
    <name evidence="3" type="ORF">PROFUN_10765</name>
</gene>
<organism evidence="3 4">
    <name type="scientific">Planoprotostelium fungivorum</name>
    <dbReference type="NCBI Taxonomy" id="1890364"/>
    <lineage>
        <taxon>Eukaryota</taxon>
        <taxon>Amoebozoa</taxon>
        <taxon>Evosea</taxon>
        <taxon>Variosea</taxon>
        <taxon>Cavosteliida</taxon>
        <taxon>Cavosteliaceae</taxon>
        <taxon>Planoprotostelium</taxon>
    </lineage>
</organism>
<name>A0A2P6N804_9EUKA</name>
<proteinExistence type="inferred from homology"/>
<dbReference type="GO" id="GO:0003352">
    <property type="term" value="P:regulation of cilium movement"/>
    <property type="evidence" value="ECO:0007669"/>
    <property type="project" value="InterPro"/>
</dbReference>
<evidence type="ECO:0000256" key="2">
    <source>
        <dbReference type="SAM" id="MobiDB-lite"/>
    </source>
</evidence>
<dbReference type="Pfam" id="PF11069">
    <property type="entry name" value="CFAP298"/>
    <property type="match status" value="1"/>
</dbReference>
<dbReference type="InterPro" id="IPR021298">
    <property type="entry name" value="CFAP298"/>
</dbReference>
<dbReference type="Proteomes" id="UP000241769">
    <property type="component" value="Unassembled WGS sequence"/>
</dbReference>
<evidence type="ECO:0000256" key="1">
    <source>
        <dbReference type="ARBA" id="ARBA00009619"/>
    </source>
</evidence>
<dbReference type="OrthoDB" id="276065at2759"/>
<comment type="caution">
    <text evidence="3">The sequence shown here is derived from an EMBL/GenBank/DDBJ whole genome shotgun (WGS) entry which is preliminary data.</text>
</comment>
<dbReference type="InParanoid" id="A0A2P6N804"/>
<evidence type="ECO:0000313" key="3">
    <source>
        <dbReference type="EMBL" id="PRP80082.1"/>
    </source>
</evidence>
<evidence type="ECO:0000313" key="4">
    <source>
        <dbReference type="Proteomes" id="UP000241769"/>
    </source>
</evidence>
<dbReference type="PANTHER" id="PTHR13238">
    <property type="entry name" value="PROTEIN C21ORF59"/>
    <property type="match status" value="1"/>
</dbReference>
<reference evidence="3 4" key="1">
    <citation type="journal article" date="2018" name="Genome Biol. Evol.">
        <title>Multiple Roots of Fruiting Body Formation in Amoebozoa.</title>
        <authorList>
            <person name="Hillmann F."/>
            <person name="Forbes G."/>
            <person name="Novohradska S."/>
            <person name="Ferling I."/>
            <person name="Riege K."/>
            <person name="Groth M."/>
            <person name="Westermann M."/>
            <person name="Marz M."/>
            <person name="Spaller T."/>
            <person name="Winckler T."/>
            <person name="Schaap P."/>
            <person name="Glockner G."/>
        </authorList>
    </citation>
    <scope>NUCLEOTIDE SEQUENCE [LARGE SCALE GENOMIC DNA]</scope>
    <source>
        <strain evidence="3 4">Jena</strain>
    </source>
</reference>